<accession>A0A225QF02</accession>
<dbReference type="InterPro" id="IPR015797">
    <property type="entry name" value="NUDIX_hydrolase-like_dom_sf"/>
</dbReference>
<dbReference type="OrthoDB" id="7066910at2"/>
<dbReference type="SUPFAM" id="SSF55811">
    <property type="entry name" value="Nudix"/>
    <property type="match status" value="1"/>
</dbReference>
<evidence type="ECO:0000313" key="6">
    <source>
        <dbReference type="Proteomes" id="UP000030960"/>
    </source>
</evidence>
<keyword evidence="2" id="KW-0479">Metal-binding</keyword>
<dbReference type="STRING" id="561184.SAMN05216376_1144"/>
<dbReference type="GO" id="GO:0016462">
    <property type="term" value="F:pyrophosphatase activity"/>
    <property type="evidence" value="ECO:0007669"/>
    <property type="project" value="InterPro"/>
</dbReference>
<reference evidence="5 6" key="1">
    <citation type="submission" date="2014-10" db="EMBL/GenBank/DDBJ databases">
        <title>Genome sequence of Ponticoccus sp. strain UMTAT08 isolated from clonal culture of toxic dinoflagellate Alexandrium tamiyavanichii.</title>
        <authorList>
            <person name="Gan H.Y."/>
            <person name="Muhd D.-D."/>
            <person name="Mohd Noor M.E."/>
            <person name="Yeong Y.S."/>
            <person name="Usup G."/>
        </authorList>
    </citation>
    <scope>NUCLEOTIDE SEQUENCE [LARGE SCALE GENOMIC DNA]</scope>
    <source>
        <strain evidence="5 6">UMTAT08</strain>
    </source>
</reference>
<dbReference type="InterPro" id="IPR000086">
    <property type="entry name" value="NUDIX_hydrolase_dom"/>
</dbReference>
<dbReference type="RefSeq" id="WP_043140995.1">
    <property type="nucleotide sequence ID" value="NZ_AP022337.1"/>
</dbReference>
<dbReference type="Pfam" id="PF00293">
    <property type="entry name" value="NUDIX"/>
    <property type="match status" value="1"/>
</dbReference>
<evidence type="ECO:0000313" key="5">
    <source>
        <dbReference type="EMBL" id="KHQ53191.1"/>
    </source>
</evidence>
<dbReference type="PANTHER" id="PTHR12629:SF0">
    <property type="entry name" value="DIPHOSPHOINOSITOL-POLYPHOSPHATE DIPHOSPHATASE"/>
    <property type="match status" value="1"/>
</dbReference>
<accession>A0A0B3S933</accession>
<keyword evidence="4" id="KW-0460">Magnesium</keyword>
<keyword evidence="6" id="KW-1185">Reference proteome</keyword>
<dbReference type="Gene3D" id="3.90.79.10">
    <property type="entry name" value="Nucleoside Triphosphate Pyrophosphohydrolase"/>
    <property type="match status" value="1"/>
</dbReference>
<dbReference type="GO" id="GO:0005737">
    <property type="term" value="C:cytoplasm"/>
    <property type="evidence" value="ECO:0007669"/>
    <property type="project" value="TreeGrafter"/>
</dbReference>
<sequence length="153" mass="17564">MPGQGEQIAALPMRRDAKDQVKVLMVTSRDTGRWVMPKGWQMDGKKPWRAAEIEALEEAGAKGHVGTEMIGTYSYGKVMDDGSVVPCTVEVYPMFVEKLLRDWKERKERKRKWFTPKAAAQRVDEGDLAELLLRLQKKPHKEPAIRKLIDRMD</sequence>
<dbReference type="Proteomes" id="UP000030960">
    <property type="component" value="Unassembled WGS sequence"/>
</dbReference>
<evidence type="ECO:0000256" key="3">
    <source>
        <dbReference type="ARBA" id="ARBA00022801"/>
    </source>
</evidence>
<protein>
    <submittedName>
        <fullName evidence="5">Hydrolase, NUDIX family protein</fullName>
    </submittedName>
</protein>
<comment type="cofactor">
    <cofactor evidence="1">
        <name>Mg(2+)</name>
        <dbReference type="ChEBI" id="CHEBI:18420"/>
    </cofactor>
</comment>
<keyword evidence="3 5" id="KW-0378">Hydrolase</keyword>
<accession>A0A225PLP3</accession>
<proteinExistence type="predicted"/>
<dbReference type="GeneID" id="66503199"/>
<dbReference type="AlphaFoldDB" id="A0A0B3S933"/>
<dbReference type="EMBL" id="JSUQ01000008">
    <property type="protein sequence ID" value="KHQ53191.1"/>
    <property type="molecule type" value="Genomic_DNA"/>
</dbReference>
<evidence type="ECO:0000256" key="4">
    <source>
        <dbReference type="ARBA" id="ARBA00022842"/>
    </source>
</evidence>
<organism evidence="5 6">
    <name type="scientific">Mameliella alba</name>
    <dbReference type="NCBI Taxonomy" id="561184"/>
    <lineage>
        <taxon>Bacteria</taxon>
        <taxon>Pseudomonadati</taxon>
        <taxon>Pseudomonadota</taxon>
        <taxon>Alphaproteobacteria</taxon>
        <taxon>Rhodobacterales</taxon>
        <taxon>Roseobacteraceae</taxon>
        <taxon>Mameliella</taxon>
    </lineage>
</organism>
<name>A0A0B3S933_9RHOB</name>
<dbReference type="PANTHER" id="PTHR12629">
    <property type="entry name" value="DIPHOSPHOINOSITOL POLYPHOSPHATE PHOSPHOHYDROLASE"/>
    <property type="match status" value="1"/>
</dbReference>
<dbReference type="CDD" id="cd04666">
    <property type="entry name" value="NUDIX_DIPP2_like_Nudt4"/>
    <property type="match status" value="1"/>
</dbReference>
<dbReference type="PATRIC" id="fig|1515334.3.peg.2235"/>
<gene>
    <name evidence="5" type="ORF">OA50_02218</name>
</gene>
<dbReference type="PROSITE" id="PS51462">
    <property type="entry name" value="NUDIX"/>
    <property type="match status" value="1"/>
</dbReference>
<evidence type="ECO:0000256" key="1">
    <source>
        <dbReference type="ARBA" id="ARBA00001946"/>
    </source>
</evidence>
<dbReference type="InterPro" id="IPR047198">
    <property type="entry name" value="DDP-like_NUDIX"/>
</dbReference>
<dbReference type="GO" id="GO:0046872">
    <property type="term" value="F:metal ion binding"/>
    <property type="evidence" value="ECO:0007669"/>
    <property type="project" value="UniProtKB-KW"/>
</dbReference>
<evidence type="ECO:0000256" key="2">
    <source>
        <dbReference type="ARBA" id="ARBA00022723"/>
    </source>
</evidence>
<comment type="caution">
    <text evidence="5">The sequence shown here is derived from an EMBL/GenBank/DDBJ whole genome shotgun (WGS) entry which is preliminary data.</text>
</comment>